<evidence type="ECO:0000313" key="2">
    <source>
        <dbReference type="Proteomes" id="UP000006253"/>
    </source>
</evidence>
<proteinExistence type="predicted"/>
<gene>
    <name evidence="1" type="ORF">LEP1GSC081_2517</name>
</gene>
<name>A0A0E2AXM2_9LEPT</name>
<comment type="caution">
    <text evidence="1">The sequence shown here is derived from an EMBL/GenBank/DDBJ whole genome shotgun (WGS) entry which is preliminary data.</text>
</comment>
<dbReference type="AlphaFoldDB" id="A0A0E2AXM2"/>
<dbReference type="EMBL" id="AHMY02000068">
    <property type="protein sequence ID" value="EKO13681.1"/>
    <property type="molecule type" value="Genomic_DNA"/>
</dbReference>
<reference evidence="1 2" key="1">
    <citation type="submission" date="2012-10" db="EMBL/GenBank/DDBJ databases">
        <authorList>
            <person name="Harkins D.M."/>
            <person name="Durkin A.S."/>
            <person name="Brinkac L.M."/>
            <person name="Selengut J.D."/>
            <person name="Sanka R."/>
            <person name="DePew J."/>
            <person name="Purushe J."/>
            <person name="Peacock S.J."/>
            <person name="Thaipadungpanit J."/>
            <person name="Wuthiekanun V.W."/>
            <person name="Day N.P."/>
            <person name="Vinetz J.M."/>
            <person name="Sutton G.G."/>
            <person name="Nelson W.C."/>
            <person name="Fouts D.E."/>
        </authorList>
    </citation>
    <scope>NUCLEOTIDE SEQUENCE [LARGE SCALE GENOMIC DNA]</scope>
    <source>
        <strain evidence="1 2">H1</strain>
    </source>
</reference>
<accession>A0A0E2AXM2</accession>
<evidence type="ECO:0000313" key="1">
    <source>
        <dbReference type="EMBL" id="EKO13681.1"/>
    </source>
</evidence>
<organism evidence="1 2">
    <name type="scientific">Leptospira kirschneri str. H1</name>
    <dbReference type="NCBI Taxonomy" id="1049966"/>
    <lineage>
        <taxon>Bacteria</taxon>
        <taxon>Pseudomonadati</taxon>
        <taxon>Spirochaetota</taxon>
        <taxon>Spirochaetia</taxon>
        <taxon>Leptospirales</taxon>
        <taxon>Leptospiraceae</taxon>
        <taxon>Leptospira</taxon>
    </lineage>
</organism>
<protein>
    <submittedName>
        <fullName evidence="1">Uncharacterized protein</fullName>
    </submittedName>
</protein>
<sequence length="190" mass="22251">MAFKDQIIYFAGSAYDSKNRQSFPDVPTDLIVYLKTCKNNNIIWSLGDTHNAPDIVLLRKIEQLKWINLLVSPFNDEMDIAEIVHKIDPNEEKEGYYELLALDIFLASTSYEPDGILVWLPDLNTYGSWDMNHYELTVFPGHTWNDIIASPKQFLESQWLSERERPQEINTGNVFLYFDLWEKCMFKNSD</sequence>
<dbReference type="Proteomes" id="UP000006253">
    <property type="component" value="Unassembled WGS sequence"/>
</dbReference>